<dbReference type="Gene3D" id="1.10.472.80">
    <property type="entry name" value="Ypt/Rab-GAP domain of gyp1p, domain 3"/>
    <property type="match status" value="1"/>
</dbReference>
<reference evidence="4" key="1">
    <citation type="submission" date="2003-08" db="EMBL/GenBank/DDBJ databases">
        <authorList>
            <person name="Birren B."/>
            <person name="Nusbaum C."/>
            <person name="Abebe A."/>
            <person name="Abouelleil A."/>
            <person name="Adekoya E."/>
            <person name="Ait-zahra M."/>
            <person name="Allen N."/>
            <person name="Allen T."/>
            <person name="An P."/>
            <person name="Anderson M."/>
            <person name="Anderson S."/>
            <person name="Arachchi H."/>
            <person name="Armbruster J."/>
            <person name="Bachantsang P."/>
            <person name="Baldwin J."/>
            <person name="Barry A."/>
            <person name="Bayul T."/>
            <person name="Blitshsteyn B."/>
            <person name="Bloom T."/>
            <person name="Blye J."/>
            <person name="Boguslavskiy L."/>
            <person name="Borowsky M."/>
            <person name="Boukhgalter B."/>
            <person name="Brunache A."/>
            <person name="Butler J."/>
            <person name="Calixte N."/>
            <person name="Calvo S."/>
            <person name="Camarata J."/>
            <person name="Campo K."/>
            <person name="Chang J."/>
            <person name="Cheshatsang Y."/>
            <person name="Citroen M."/>
            <person name="Collymore A."/>
            <person name="Considine T."/>
            <person name="Cook A."/>
            <person name="Cooke P."/>
            <person name="Corum B."/>
            <person name="Cuomo C."/>
            <person name="David R."/>
            <person name="Dawoe T."/>
            <person name="Degray S."/>
            <person name="Dodge S."/>
            <person name="Dooley K."/>
            <person name="Dorje P."/>
            <person name="Dorjee K."/>
            <person name="Dorris L."/>
            <person name="Duffey N."/>
            <person name="Dupes A."/>
            <person name="Elkins T."/>
            <person name="Engels R."/>
            <person name="Erickson J."/>
            <person name="Farina A."/>
            <person name="Faro S."/>
            <person name="Ferreira P."/>
            <person name="Fischer H."/>
            <person name="Fitzgerald M."/>
            <person name="Foley K."/>
            <person name="Gage D."/>
            <person name="Galagan J."/>
            <person name="Gearin G."/>
            <person name="Gnerre S."/>
            <person name="Gnirke A."/>
            <person name="Goyette A."/>
            <person name="Graham J."/>
            <person name="Grandbois E."/>
            <person name="Gyaltsen K."/>
            <person name="Hafez N."/>
            <person name="Hagopian D."/>
            <person name="Hagos B."/>
            <person name="Hall J."/>
            <person name="Hatcher B."/>
            <person name="Heller A."/>
            <person name="Higgins H."/>
            <person name="Honan T."/>
            <person name="Horn A."/>
            <person name="Houde N."/>
            <person name="Hughes L."/>
            <person name="Hulme W."/>
            <person name="Husby E."/>
            <person name="Iliev I."/>
            <person name="Jaffe D."/>
            <person name="Jones C."/>
            <person name="Kamal M."/>
            <person name="Kamat A."/>
            <person name="Kamvysselis M."/>
            <person name="Karlsson E."/>
            <person name="Kells C."/>
            <person name="Kieu A."/>
            <person name="Kisner P."/>
            <person name="Kodira C."/>
            <person name="Kulbokas E."/>
            <person name="Labutti K."/>
            <person name="Lama D."/>
            <person name="Landers T."/>
            <person name="Leger J."/>
            <person name="Levine S."/>
            <person name="Lewis D."/>
            <person name="Lewis T."/>
            <person name="Lindblad-toh K."/>
            <person name="Liu X."/>
            <person name="Lokyitsang T."/>
            <person name="Lokyitsang Y."/>
            <person name="Lucien O."/>
            <person name="Lui A."/>
            <person name="Ma L.J."/>
            <person name="Mabbitt R."/>
            <person name="Macdonald J."/>
            <person name="Maclean C."/>
            <person name="Major J."/>
            <person name="Manning J."/>
            <person name="Marabella R."/>
            <person name="Maru K."/>
            <person name="Matthews C."/>
            <person name="Mauceli E."/>
            <person name="Mccarthy M."/>
            <person name="Mcdonough S."/>
            <person name="Mcghee T."/>
            <person name="Meldrim J."/>
            <person name="Meneus L."/>
            <person name="Mesirov J."/>
            <person name="Mihalev A."/>
            <person name="Mihova T."/>
            <person name="Mikkelsen T."/>
            <person name="Mlenga V."/>
            <person name="Moru K."/>
            <person name="Mozes J."/>
            <person name="Mulrain L."/>
            <person name="Munson G."/>
            <person name="Naylor J."/>
            <person name="Newes C."/>
            <person name="Nguyen C."/>
            <person name="Nguyen N."/>
            <person name="Nguyen T."/>
            <person name="Nicol R."/>
            <person name="Nielsen C."/>
            <person name="Nizzari M."/>
            <person name="Norbu C."/>
            <person name="Norbu N."/>
            <person name="O'donnell P."/>
            <person name="Okoawo O."/>
            <person name="O'leary S."/>
            <person name="Omotosho B."/>
            <person name="O'neill K."/>
            <person name="Osman S."/>
            <person name="Parker S."/>
            <person name="Perrin D."/>
            <person name="Phunkhang P."/>
            <person name="Piqani B."/>
            <person name="Purcell S."/>
            <person name="Rachupka T."/>
            <person name="Ramasamy U."/>
            <person name="Rameau R."/>
            <person name="Ray V."/>
            <person name="Raymond C."/>
            <person name="Retta R."/>
            <person name="Richardson S."/>
            <person name="Rise C."/>
            <person name="Rodriguez J."/>
            <person name="Rogers J."/>
            <person name="Rogov P."/>
            <person name="Rutman M."/>
            <person name="Schupbach R."/>
            <person name="Seaman C."/>
            <person name="Settipalli S."/>
            <person name="Sharpe T."/>
            <person name="Sheridan J."/>
            <person name="Sherpa N."/>
            <person name="Shi J."/>
            <person name="Smirnov S."/>
            <person name="Smith C."/>
            <person name="Sougnez C."/>
            <person name="Spencer B."/>
            <person name="Stalker J."/>
            <person name="Stange-thomann N."/>
            <person name="Stavropoulos S."/>
            <person name="Stetson K."/>
            <person name="Stone C."/>
            <person name="Stone S."/>
            <person name="Stubbs M."/>
            <person name="Talamas J."/>
            <person name="Tchuinga P."/>
            <person name="Tenzing P."/>
            <person name="Tesfaye S."/>
            <person name="Theodore J."/>
            <person name="Thoulutsang Y."/>
            <person name="Topham K."/>
            <person name="Towey S."/>
            <person name="Tsamla T."/>
            <person name="Tsomo N."/>
            <person name="Vallee D."/>
            <person name="Vassiliev H."/>
            <person name="Venkataraman V."/>
            <person name="Vinson J."/>
            <person name="Vo A."/>
            <person name="Wade C."/>
            <person name="Wang S."/>
            <person name="Wangchuk T."/>
            <person name="Wangdi T."/>
            <person name="Whittaker C."/>
            <person name="Wilkinson J."/>
            <person name="Wu Y."/>
            <person name="Wyman D."/>
            <person name="Yadav S."/>
            <person name="Yang S."/>
            <person name="Yang X."/>
            <person name="Yeager S."/>
            <person name="Yee E."/>
            <person name="Young G."/>
            <person name="Zainoun J."/>
            <person name="Zembeck L."/>
            <person name="Zimmer A."/>
            <person name="Zody M."/>
            <person name="Lander E."/>
        </authorList>
    </citation>
    <scope>NUCLEOTIDE SEQUENCE [LARGE SCALE GENOMIC DNA]</scope>
</reference>
<dbReference type="PROSITE" id="PS50086">
    <property type="entry name" value="TBC_RABGAP"/>
    <property type="match status" value="1"/>
</dbReference>
<feature type="domain" description="Rab-GAP TBC" evidence="2">
    <location>
        <begin position="119"/>
        <end position="311"/>
    </location>
</feature>
<protein>
    <recommendedName>
        <fullName evidence="2">Rab-GAP TBC domain-containing protein</fullName>
    </recommendedName>
</protein>
<proteinExistence type="predicted"/>
<dbReference type="FunCoup" id="H2YCL3">
    <property type="interactions" value="724"/>
</dbReference>
<keyword evidence="4" id="KW-1185">Reference proteome</keyword>
<dbReference type="STRING" id="51511.ENSCSAVP00000003061"/>
<dbReference type="FunFam" id="1.10.472.80:FF:000019">
    <property type="entry name" value="USP6 N-terminal like"/>
    <property type="match status" value="1"/>
</dbReference>
<dbReference type="GO" id="GO:0005096">
    <property type="term" value="F:GTPase activator activity"/>
    <property type="evidence" value="ECO:0007669"/>
    <property type="project" value="UniProtKB-KW"/>
</dbReference>
<dbReference type="InterPro" id="IPR050302">
    <property type="entry name" value="Rab_GAP_TBC_domain"/>
</dbReference>
<evidence type="ECO:0000256" key="1">
    <source>
        <dbReference type="ARBA" id="ARBA00022468"/>
    </source>
</evidence>
<accession>H2YCL3</accession>
<evidence type="ECO:0000313" key="3">
    <source>
        <dbReference type="Ensembl" id="ENSCSAVP00000003061.1"/>
    </source>
</evidence>
<evidence type="ECO:0000259" key="2">
    <source>
        <dbReference type="PROSITE" id="PS50086"/>
    </source>
</evidence>
<dbReference type="GO" id="GO:0031267">
    <property type="term" value="F:small GTPase binding"/>
    <property type="evidence" value="ECO:0007669"/>
    <property type="project" value="TreeGrafter"/>
</dbReference>
<reference evidence="3" key="2">
    <citation type="submission" date="2025-08" db="UniProtKB">
        <authorList>
            <consortium name="Ensembl"/>
        </authorList>
    </citation>
    <scope>IDENTIFICATION</scope>
</reference>
<reference evidence="3" key="3">
    <citation type="submission" date="2025-09" db="UniProtKB">
        <authorList>
            <consortium name="Ensembl"/>
        </authorList>
    </citation>
    <scope>IDENTIFICATION</scope>
</reference>
<dbReference type="eggNOG" id="KOG1102">
    <property type="taxonomic scope" value="Eukaryota"/>
</dbReference>
<name>H2YCL3_CIOSA</name>
<dbReference type="InParanoid" id="H2YCL3"/>
<dbReference type="HOGENOM" id="CLU_005350_10_0_1"/>
<dbReference type="Gene3D" id="1.10.10.750">
    <property type="entry name" value="Ypt/Rab-GAP domain of gyp1p, domain 1"/>
    <property type="match status" value="1"/>
</dbReference>
<dbReference type="SUPFAM" id="SSF47923">
    <property type="entry name" value="Ypt/Rab-GAP domain of gyp1p"/>
    <property type="match status" value="2"/>
</dbReference>
<keyword evidence="1" id="KW-0343">GTPase activation</keyword>
<dbReference type="Ensembl" id="ENSCSAVT00000003107.1">
    <property type="protein sequence ID" value="ENSCSAVP00000003061.1"/>
    <property type="gene ID" value="ENSCSAVG00000001817.1"/>
</dbReference>
<dbReference type="Proteomes" id="UP000007875">
    <property type="component" value="Unassembled WGS sequence"/>
</dbReference>
<evidence type="ECO:0000313" key="4">
    <source>
        <dbReference type="Proteomes" id="UP000007875"/>
    </source>
</evidence>
<organism evidence="3 4">
    <name type="scientific">Ciona savignyi</name>
    <name type="common">Pacific transparent sea squirt</name>
    <dbReference type="NCBI Taxonomy" id="51511"/>
    <lineage>
        <taxon>Eukaryota</taxon>
        <taxon>Metazoa</taxon>
        <taxon>Chordata</taxon>
        <taxon>Tunicata</taxon>
        <taxon>Ascidiacea</taxon>
        <taxon>Phlebobranchia</taxon>
        <taxon>Cionidae</taxon>
        <taxon>Ciona</taxon>
    </lineage>
</organism>
<dbReference type="SMART" id="SM00164">
    <property type="entry name" value="TBC"/>
    <property type="match status" value="1"/>
</dbReference>
<dbReference type="Gene3D" id="1.10.8.270">
    <property type="entry name" value="putative rabgap domain of human tbc1 domain family member 14 like domains"/>
    <property type="match status" value="1"/>
</dbReference>
<dbReference type="Pfam" id="PF00566">
    <property type="entry name" value="RabGAP-TBC"/>
    <property type="match status" value="1"/>
</dbReference>
<dbReference type="AlphaFoldDB" id="H2YCL3"/>
<dbReference type="FunFam" id="1.10.8.270:FF:000010">
    <property type="entry name" value="Putative USP6 N-terminal-like protein"/>
    <property type="match status" value="1"/>
</dbReference>
<dbReference type="InterPro" id="IPR035969">
    <property type="entry name" value="Rab-GAP_TBC_sf"/>
</dbReference>
<dbReference type="PANTHER" id="PTHR47219:SF19">
    <property type="entry name" value="USP6 N-TERMINAL-LIKE PROTEIN ISOFORM X1"/>
    <property type="match status" value="1"/>
</dbReference>
<dbReference type="OMA" id="MRESITQ"/>
<dbReference type="InterPro" id="IPR000195">
    <property type="entry name" value="Rab-GAP-TBC_dom"/>
</dbReference>
<dbReference type="GeneTree" id="ENSGT00940000156715"/>
<sequence>MDHIEVTNRPSLADMTGDDYKSEALSRAAQERLDIVNRYAKGEEEGDEMDDWQDARAKVYRVTDRYGFLHEEELPEIPSLEEERRKQIEVKRQIKWLKIIQKWKLYVGTEKLRKRTYKGIPLSLRGNAWKLMLNVPELMKDESTTYGEMKQRSHESSPDIKQIDMDVNRTYRDHIMFRNRYSIKQQQLFHVLSAYSMYNTEVGYCQGMSQIAALLLMFMSEEEAFWALHSLLYGTKHRMHGFFIPGFPKLMRFQDHHDKILKKLSPRLKKHLDRNEIFASLYTLKWFFQCFLDRTPFPLTLRIWDIYILEGERVLTCMAFTTLRIHKHELKKMDMDGIVRFLQEKLAQNFGFDDDLVIEQLKINMGELKRSGLDLPPAAGPEETPKLPFGLKVKPTFAQETGLRSPVAVKSSEGG</sequence>
<dbReference type="PANTHER" id="PTHR47219">
    <property type="entry name" value="RAB GTPASE-ACTIVATING PROTEIN 1-LIKE"/>
    <property type="match status" value="1"/>
</dbReference>